<feature type="transmembrane region" description="Helical" evidence="1">
    <location>
        <begin position="15"/>
        <end position="37"/>
    </location>
</feature>
<accession>B4K0G4</accession>
<evidence type="ECO:0000313" key="3">
    <source>
        <dbReference type="Proteomes" id="UP000001070"/>
    </source>
</evidence>
<keyword evidence="1" id="KW-0472">Membrane</keyword>
<feature type="transmembrane region" description="Helical" evidence="1">
    <location>
        <begin position="137"/>
        <end position="159"/>
    </location>
</feature>
<feature type="transmembrane region" description="Helical" evidence="1">
    <location>
        <begin position="202"/>
        <end position="220"/>
    </location>
</feature>
<feature type="transmembrane region" description="Helical" evidence="1">
    <location>
        <begin position="82"/>
        <end position="100"/>
    </location>
</feature>
<dbReference type="PhylomeDB" id="B4K0G4"/>
<protein>
    <submittedName>
        <fullName evidence="2">GH24931</fullName>
    </submittedName>
</protein>
<evidence type="ECO:0000313" key="2">
    <source>
        <dbReference type="EMBL" id="EDV95489.1"/>
    </source>
</evidence>
<evidence type="ECO:0000256" key="1">
    <source>
        <dbReference type="SAM" id="Phobius"/>
    </source>
</evidence>
<feature type="transmembrane region" description="Helical" evidence="1">
    <location>
        <begin position="49"/>
        <end position="70"/>
    </location>
</feature>
<dbReference type="eggNOG" id="ENOG502T85M">
    <property type="taxonomic scope" value="Eukaryota"/>
</dbReference>
<organism evidence="3">
    <name type="scientific">Drosophila grimshawi</name>
    <name type="common">Hawaiian fruit fly</name>
    <name type="synonym">Idiomyia grimshawi</name>
    <dbReference type="NCBI Taxonomy" id="7222"/>
    <lineage>
        <taxon>Eukaryota</taxon>
        <taxon>Metazoa</taxon>
        <taxon>Ecdysozoa</taxon>
        <taxon>Arthropoda</taxon>
        <taxon>Hexapoda</taxon>
        <taxon>Insecta</taxon>
        <taxon>Pterygota</taxon>
        <taxon>Neoptera</taxon>
        <taxon>Endopterygota</taxon>
        <taxon>Diptera</taxon>
        <taxon>Brachycera</taxon>
        <taxon>Muscomorpha</taxon>
        <taxon>Ephydroidea</taxon>
        <taxon>Drosophilidae</taxon>
        <taxon>Drosophila</taxon>
        <taxon>Hawaiian Drosophila</taxon>
    </lineage>
</organism>
<proteinExistence type="predicted"/>
<keyword evidence="1" id="KW-0812">Transmembrane</keyword>
<dbReference type="HOGENOM" id="CLU_070911_0_0_1"/>
<dbReference type="KEGG" id="dgr:6570540"/>
<keyword evidence="3" id="KW-1185">Reference proteome</keyword>
<gene>
    <name evidence="2" type="primary">Dgri\GH24931</name>
    <name evidence="2" type="ORF">Dgri_GH24931</name>
</gene>
<dbReference type="AlphaFoldDB" id="B4K0G4"/>
<name>B4K0G4_DROGR</name>
<reference evidence="2 3" key="1">
    <citation type="journal article" date="2007" name="Nature">
        <title>Evolution of genes and genomes on the Drosophila phylogeny.</title>
        <authorList>
            <consortium name="Drosophila 12 Genomes Consortium"/>
            <person name="Clark A.G."/>
            <person name="Eisen M.B."/>
            <person name="Smith D.R."/>
            <person name="Bergman C.M."/>
            <person name="Oliver B."/>
            <person name="Markow T.A."/>
            <person name="Kaufman T.C."/>
            <person name="Kellis M."/>
            <person name="Gelbart W."/>
            <person name="Iyer V.N."/>
            <person name="Pollard D.A."/>
            <person name="Sackton T.B."/>
            <person name="Larracuente A.M."/>
            <person name="Singh N.D."/>
            <person name="Abad J.P."/>
            <person name="Abt D.N."/>
            <person name="Adryan B."/>
            <person name="Aguade M."/>
            <person name="Akashi H."/>
            <person name="Anderson W.W."/>
            <person name="Aquadro C.F."/>
            <person name="Ardell D.H."/>
            <person name="Arguello R."/>
            <person name="Artieri C.G."/>
            <person name="Barbash D.A."/>
            <person name="Barker D."/>
            <person name="Barsanti P."/>
            <person name="Batterham P."/>
            <person name="Batzoglou S."/>
            <person name="Begun D."/>
            <person name="Bhutkar A."/>
            <person name="Blanco E."/>
            <person name="Bosak S.A."/>
            <person name="Bradley R.K."/>
            <person name="Brand A.D."/>
            <person name="Brent M.R."/>
            <person name="Brooks A.N."/>
            <person name="Brown R.H."/>
            <person name="Butlin R.K."/>
            <person name="Caggese C."/>
            <person name="Calvi B.R."/>
            <person name="Bernardo de Carvalho A."/>
            <person name="Caspi A."/>
            <person name="Castrezana S."/>
            <person name="Celniker S.E."/>
            <person name="Chang J.L."/>
            <person name="Chapple C."/>
            <person name="Chatterji S."/>
            <person name="Chinwalla A."/>
            <person name="Civetta A."/>
            <person name="Clifton S.W."/>
            <person name="Comeron J.M."/>
            <person name="Costello J.C."/>
            <person name="Coyne J.A."/>
            <person name="Daub J."/>
            <person name="David R.G."/>
            <person name="Delcher A.L."/>
            <person name="Delehaunty K."/>
            <person name="Do C.B."/>
            <person name="Ebling H."/>
            <person name="Edwards K."/>
            <person name="Eickbush T."/>
            <person name="Evans J.D."/>
            <person name="Filipski A."/>
            <person name="Findeiss S."/>
            <person name="Freyhult E."/>
            <person name="Fulton L."/>
            <person name="Fulton R."/>
            <person name="Garcia A.C."/>
            <person name="Gardiner A."/>
            <person name="Garfield D.A."/>
            <person name="Garvin B.E."/>
            <person name="Gibson G."/>
            <person name="Gilbert D."/>
            <person name="Gnerre S."/>
            <person name="Godfrey J."/>
            <person name="Good R."/>
            <person name="Gotea V."/>
            <person name="Gravely B."/>
            <person name="Greenberg A.J."/>
            <person name="Griffiths-Jones S."/>
            <person name="Gross S."/>
            <person name="Guigo R."/>
            <person name="Gustafson E.A."/>
            <person name="Haerty W."/>
            <person name="Hahn M.W."/>
            <person name="Halligan D.L."/>
            <person name="Halpern A.L."/>
            <person name="Halter G.M."/>
            <person name="Han M.V."/>
            <person name="Heger A."/>
            <person name="Hillier L."/>
            <person name="Hinrichs A.S."/>
            <person name="Holmes I."/>
            <person name="Hoskins R.A."/>
            <person name="Hubisz M.J."/>
            <person name="Hultmark D."/>
            <person name="Huntley M.A."/>
            <person name="Jaffe D.B."/>
            <person name="Jagadeeshan S."/>
            <person name="Jeck W.R."/>
            <person name="Johnson J."/>
            <person name="Jones C.D."/>
            <person name="Jordan W.C."/>
            <person name="Karpen G.H."/>
            <person name="Kataoka E."/>
            <person name="Keightley P.D."/>
            <person name="Kheradpour P."/>
            <person name="Kirkness E.F."/>
            <person name="Koerich L.B."/>
            <person name="Kristiansen K."/>
            <person name="Kudrna D."/>
            <person name="Kulathinal R.J."/>
            <person name="Kumar S."/>
            <person name="Kwok R."/>
            <person name="Lander E."/>
            <person name="Langley C.H."/>
            <person name="Lapoint R."/>
            <person name="Lazzaro B.P."/>
            <person name="Lee S.J."/>
            <person name="Levesque L."/>
            <person name="Li R."/>
            <person name="Lin C.F."/>
            <person name="Lin M.F."/>
            <person name="Lindblad-Toh K."/>
            <person name="Llopart A."/>
            <person name="Long M."/>
            <person name="Low L."/>
            <person name="Lozovsky E."/>
            <person name="Lu J."/>
            <person name="Luo M."/>
            <person name="Machado C.A."/>
            <person name="Makalowski W."/>
            <person name="Marzo M."/>
            <person name="Matsuda M."/>
            <person name="Matzkin L."/>
            <person name="McAllister B."/>
            <person name="McBride C.S."/>
            <person name="McKernan B."/>
            <person name="McKernan K."/>
            <person name="Mendez-Lago M."/>
            <person name="Minx P."/>
            <person name="Mollenhauer M.U."/>
            <person name="Montooth K."/>
            <person name="Mount S.M."/>
            <person name="Mu X."/>
            <person name="Myers E."/>
            <person name="Negre B."/>
            <person name="Newfeld S."/>
            <person name="Nielsen R."/>
            <person name="Noor M.A."/>
            <person name="O'Grady P."/>
            <person name="Pachter L."/>
            <person name="Papaceit M."/>
            <person name="Parisi M.J."/>
            <person name="Parisi M."/>
            <person name="Parts L."/>
            <person name="Pedersen J.S."/>
            <person name="Pesole G."/>
            <person name="Phillippy A.M."/>
            <person name="Ponting C.P."/>
            <person name="Pop M."/>
            <person name="Porcelli D."/>
            <person name="Powell J.R."/>
            <person name="Prohaska S."/>
            <person name="Pruitt K."/>
            <person name="Puig M."/>
            <person name="Quesneville H."/>
            <person name="Ram K.R."/>
            <person name="Rand D."/>
            <person name="Rasmussen M.D."/>
            <person name="Reed L.K."/>
            <person name="Reenan R."/>
            <person name="Reily A."/>
            <person name="Remington K.A."/>
            <person name="Rieger T.T."/>
            <person name="Ritchie M.G."/>
            <person name="Robin C."/>
            <person name="Rogers Y.H."/>
            <person name="Rohde C."/>
            <person name="Rozas J."/>
            <person name="Rubenfield M.J."/>
            <person name="Ruiz A."/>
            <person name="Russo S."/>
            <person name="Salzberg S.L."/>
            <person name="Sanchez-Gracia A."/>
            <person name="Saranga D.J."/>
            <person name="Sato H."/>
            <person name="Schaeffer S.W."/>
            <person name="Schatz M.C."/>
            <person name="Schlenke T."/>
            <person name="Schwartz R."/>
            <person name="Segarra C."/>
            <person name="Singh R.S."/>
            <person name="Sirot L."/>
            <person name="Sirota M."/>
            <person name="Sisneros N.B."/>
            <person name="Smith C.D."/>
            <person name="Smith T.F."/>
            <person name="Spieth J."/>
            <person name="Stage D.E."/>
            <person name="Stark A."/>
            <person name="Stephan W."/>
            <person name="Strausberg R.L."/>
            <person name="Strempel S."/>
            <person name="Sturgill D."/>
            <person name="Sutton G."/>
            <person name="Sutton G.G."/>
            <person name="Tao W."/>
            <person name="Teichmann S."/>
            <person name="Tobari Y.N."/>
            <person name="Tomimura Y."/>
            <person name="Tsolas J.M."/>
            <person name="Valente V.L."/>
            <person name="Venter E."/>
            <person name="Venter J.C."/>
            <person name="Vicario S."/>
            <person name="Vieira F.G."/>
            <person name="Vilella A.J."/>
            <person name="Villasante A."/>
            <person name="Walenz B."/>
            <person name="Wang J."/>
            <person name="Wasserman M."/>
            <person name="Watts T."/>
            <person name="Wilson D."/>
            <person name="Wilson R.K."/>
            <person name="Wing R.A."/>
            <person name="Wolfner M.F."/>
            <person name="Wong A."/>
            <person name="Wong G.K."/>
            <person name="Wu C.I."/>
            <person name="Wu G."/>
            <person name="Yamamoto D."/>
            <person name="Yang H.P."/>
            <person name="Yang S.P."/>
            <person name="Yorke J.A."/>
            <person name="Yoshida K."/>
            <person name="Zdobnov E."/>
            <person name="Zhang P."/>
            <person name="Zhang Y."/>
            <person name="Zimin A.V."/>
            <person name="Baldwin J."/>
            <person name="Abdouelleil A."/>
            <person name="Abdulkadir J."/>
            <person name="Abebe A."/>
            <person name="Abera B."/>
            <person name="Abreu J."/>
            <person name="Acer S.C."/>
            <person name="Aftuck L."/>
            <person name="Alexander A."/>
            <person name="An P."/>
            <person name="Anderson E."/>
            <person name="Anderson S."/>
            <person name="Arachi H."/>
            <person name="Azer M."/>
            <person name="Bachantsang P."/>
            <person name="Barry A."/>
            <person name="Bayul T."/>
            <person name="Berlin A."/>
            <person name="Bessette D."/>
            <person name="Bloom T."/>
            <person name="Blye J."/>
            <person name="Boguslavskiy L."/>
            <person name="Bonnet C."/>
            <person name="Boukhgalter B."/>
            <person name="Bourzgui I."/>
            <person name="Brown A."/>
            <person name="Cahill P."/>
            <person name="Channer S."/>
            <person name="Cheshatsang Y."/>
            <person name="Chuda L."/>
            <person name="Citroen M."/>
            <person name="Collymore A."/>
            <person name="Cooke P."/>
            <person name="Costello M."/>
            <person name="D'Aco K."/>
            <person name="Daza R."/>
            <person name="De Haan G."/>
            <person name="DeGray S."/>
            <person name="DeMaso C."/>
            <person name="Dhargay N."/>
            <person name="Dooley K."/>
            <person name="Dooley E."/>
            <person name="Doricent M."/>
            <person name="Dorje P."/>
            <person name="Dorjee K."/>
            <person name="Dupes A."/>
            <person name="Elong R."/>
            <person name="Falk J."/>
            <person name="Farina A."/>
            <person name="Faro S."/>
            <person name="Ferguson D."/>
            <person name="Fisher S."/>
            <person name="Foley C.D."/>
            <person name="Franke A."/>
            <person name="Friedrich D."/>
            <person name="Gadbois L."/>
            <person name="Gearin G."/>
            <person name="Gearin C.R."/>
            <person name="Giannoukos G."/>
            <person name="Goode T."/>
            <person name="Graham J."/>
            <person name="Grandbois E."/>
            <person name="Grewal S."/>
            <person name="Gyaltsen K."/>
            <person name="Hafez N."/>
            <person name="Hagos B."/>
            <person name="Hall J."/>
            <person name="Henson C."/>
            <person name="Hollinger A."/>
            <person name="Honan T."/>
            <person name="Huard M.D."/>
            <person name="Hughes L."/>
            <person name="Hurhula B."/>
            <person name="Husby M.E."/>
            <person name="Kamat A."/>
            <person name="Kanga B."/>
            <person name="Kashin S."/>
            <person name="Khazanovich D."/>
            <person name="Kisner P."/>
            <person name="Lance K."/>
            <person name="Lara M."/>
            <person name="Lee W."/>
            <person name="Lennon N."/>
            <person name="Letendre F."/>
            <person name="LeVine R."/>
            <person name="Lipovsky A."/>
            <person name="Liu X."/>
            <person name="Liu J."/>
            <person name="Liu S."/>
            <person name="Lokyitsang T."/>
            <person name="Lokyitsang Y."/>
            <person name="Lubonja R."/>
            <person name="Lui A."/>
            <person name="MacDonald P."/>
            <person name="Magnisalis V."/>
            <person name="Maru K."/>
            <person name="Matthews C."/>
            <person name="McCusker W."/>
            <person name="McDonough S."/>
            <person name="Mehta T."/>
            <person name="Meldrim J."/>
            <person name="Meneus L."/>
            <person name="Mihai O."/>
            <person name="Mihalev A."/>
            <person name="Mihova T."/>
            <person name="Mittelman R."/>
            <person name="Mlenga V."/>
            <person name="Montmayeur A."/>
            <person name="Mulrain L."/>
            <person name="Navidi A."/>
            <person name="Naylor J."/>
            <person name="Negash T."/>
            <person name="Nguyen T."/>
            <person name="Nguyen N."/>
            <person name="Nicol R."/>
            <person name="Norbu C."/>
            <person name="Norbu N."/>
            <person name="Novod N."/>
            <person name="O'Neill B."/>
            <person name="Osman S."/>
            <person name="Markiewicz E."/>
            <person name="Oyono O.L."/>
            <person name="Patti C."/>
            <person name="Phunkhang P."/>
            <person name="Pierre F."/>
            <person name="Priest M."/>
            <person name="Raghuraman S."/>
            <person name="Rege F."/>
            <person name="Reyes R."/>
            <person name="Rise C."/>
            <person name="Rogov P."/>
            <person name="Ross K."/>
            <person name="Ryan E."/>
            <person name="Settipalli S."/>
            <person name="Shea T."/>
            <person name="Sherpa N."/>
            <person name="Shi L."/>
            <person name="Shih D."/>
            <person name="Sparrow T."/>
            <person name="Spaulding J."/>
            <person name="Stalker J."/>
            <person name="Stange-Thomann N."/>
            <person name="Stavropoulos S."/>
            <person name="Stone C."/>
            <person name="Strader C."/>
            <person name="Tesfaye S."/>
            <person name="Thomson T."/>
            <person name="Thoulutsang Y."/>
            <person name="Thoulutsang D."/>
            <person name="Topham K."/>
            <person name="Topping I."/>
            <person name="Tsamla T."/>
            <person name="Vassiliev H."/>
            <person name="Vo A."/>
            <person name="Wangchuk T."/>
            <person name="Wangdi T."/>
            <person name="Weiand M."/>
            <person name="Wilkinson J."/>
            <person name="Wilson A."/>
            <person name="Yadav S."/>
            <person name="Young G."/>
            <person name="Yu Q."/>
            <person name="Zembek L."/>
            <person name="Zhong D."/>
            <person name="Zimmer A."/>
            <person name="Zwirko Z."/>
            <person name="Jaffe D.B."/>
            <person name="Alvarez P."/>
            <person name="Brockman W."/>
            <person name="Butler J."/>
            <person name="Chin C."/>
            <person name="Gnerre S."/>
            <person name="Grabherr M."/>
            <person name="Kleber M."/>
            <person name="Mauceli E."/>
            <person name="MacCallum I."/>
        </authorList>
    </citation>
    <scope>NUCLEOTIDE SEQUENCE [LARGE SCALE GENOMIC DNA]</scope>
    <source>
        <strain evidence="3">Tucson 15287-2541.00</strain>
    </source>
</reference>
<dbReference type="Proteomes" id="UP000001070">
    <property type="component" value="Unassembled WGS sequence"/>
</dbReference>
<dbReference type="EMBL" id="CH916444">
    <property type="protein sequence ID" value="EDV95489.1"/>
    <property type="molecule type" value="Genomic_DNA"/>
</dbReference>
<keyword evidence="1" id="KW-1133">Transmembrane helix</keyword>
<sequence>MADNRGEYKRERRKFSCLTYAVTATFLLLALLQWYLFHFVVEINSYFFQHAWIGIIFFVLSLVLILIFIFFEDLRFFTPGNWIFAFLIFECIVIGVTSLIVRHYKYHYLLSFIIWTLVLIIFLLIGTFLPRDLTLDVVVLVIIGIVCIIGAIYFLMLHIVANVPYSFFACRAFLVLSIVIFVMYHAQIINGGRFAEIRDKDYLLAALILFYDFLMMYLFTFQLAPKWSDDCDANKNVTSVLVVDSHLTKTTTSEMDRLADRISGDGD</sequence>
<dbReference type="OrthoDB" id="7967828at2759"/>
<feature type="transmembrane region" description="Helical" evidence="1">
    <location>
        <begin position="106"/>
        <end position="125"/>
    </location>
</feature>
<dbReference type="InParanoid" id="B4K0G4"/>
<feature type="transmembrane region" description="Helical" evidence="1">
    <location>
        <begin position="165"/>
        <end position="190"/>
    </location>
</feature>
<dbReference type="OMA" id="TFIMYHA"/>